<keyword evidence="2" id="KW-1185">Reference proteome</keyword>
<dbReference type="InParanoid" id="D7FVU7"/>
<name>D7FVU7_ECTSI</name>
<sequence length="150" mass="16661">MPENRDKFVVVGLKGASVRKELRLDSPILRTLRRGTVVSVSEVRQRRAHIVKPVNGWASLSTEDGYGIIEPTKRCSRYKVVYNDGIIVRSTAKIETGEVVKIVHPGDILKATGKTQILDGVERVQIDSGWVSMRLREDNGVGARLLAPMK</sequence>
<organism evidence="1 2">
    <name type="scientific">Ectocarpus siliculosus</name>
    <name type="common">Brown alga</name>
    <name type="synonym">Conferva siliculosa</name>
    <dbReference type="NCBI Taxonomy" id="2880"/>
    <lineage>
        <taxon>Eukaryota</taxon>
        <taxon>Sar</taxon>
        <taxon>Stramenopiles</taxon>
        <taxon>Ochrophyta</taxon>
        <taxon>PX clade</taxon>
        <taxon>Phaeophyceae</taxon>
        <taxon>Ectocarpales</taxon>
        <taxon>Ectocarpaceae</taxon>
        <taxon>Ectocarpus</taxon>
    </lineage>
</organism>
<dbReference type="OrthoDB" id="10427450at2759"/>
<evidence type="ECO:0000313" key="2">
    <source>
        <dbReference type="Proteomes" id="UP000002630"/>
    </source>
</evidence>
<reference evidence="1 2" key="1">
    <citation type="journal article" date="2010" name="Nature">
        <title>The Ectocarpus genome and the independent evolution of multicellularity in brown algae.</title>
        <authorList>
            <person name="Cock J.M."/>
            <person name="Sterck L."/>
            <person name="Rouze P."/>
            <person name="Scornet D."/>
            <person name="Allen A.E."/>
            <person name="Amoutzias G."/>
            <person name="Anthouard V."/>
            <person name="Artiguenave F."/>
            <person name="Aury J.M."/>
            <person name="Badger J.H."/>
            <person name="Beszteri B."/>
            <person name="Billiau K."/>
            <person name="Bonnet E."/>
            <person name="Bothwell J.H."/>
            <person name="Bowler C."/>
            <person name="Boyen C."/>
            <person name="Brownlee C."/>
            <person name="Carrano C.J."/>
            <person name="Charrier B."/>
            <person name="Cho G.Y."/>
            <person name="Coelho S.M."/>
            <person name="Collen J."/>
            <person name="Corre E."/>
            <person name="Da Silva C."/>
            <person name="Delage L."/>
            <person name="Delaroque N."/>
            <person name="Dittami S.M."/>
            <person name="Doulbeau S."/>
            <person name="Elias M."/>
            <person name="Farnham G."/>
            <person name="Gachon C.M."/>
            <person name="Gschloessl B."/>
            <person name="Heesch S."/>
            <person name="Jabbari K."/>
            <person name="Jubin C."/>
            <person name="Kawai H."/>
            <person name="Kimura K."/>
            <person name="Kloareg B."/>
            <person name="Kupper F.C."/>
            <person name="Lang D."/>
            <person name="Le Bail A."/>
            <person name="Leblanc C."/>
            <person name="Lerouge P."/>
            <person name="Lohr M."/>
            <person name="Lopez P.J."/>
            <person name="Martens C."/>
            <person name="Maumus F."/>
            <person name="Michel G."/>
            <person name="Miranda-Saavedra D."/>
            <person name="Morales J."/>
            <person name="Moreau H."/>
            <person name="Motomura T."/>
            <person name="Nagasato C."/>
            <person name="Napoli C.A."/>
            <person name="Nelson D.R."/>
            <person name="Nyvall-Collen P."/>
            <person name="Peters A.F."/>
            <person name="Pommier C."/>
            <person name="Potin P."/>
            <person name="Poulain J."/>
            <person name="Quesneville H."/>
            <person name="Read B."/>
            <person name="Rensing S.A."/>
            <person name="Ritter A."/>
            <person name="Rousvoal S."/>
            <person name="Samanta M."/>
            <person name="Samson G."/>
            <person name="Schroeder D.C."/>
            <person name="Segurens B."/>
            <person name="Strittmatter M."/>
            <person name="Tonon T."/>
            <person name="Tregear J.W."/>
            <person name="Valentin K."/>
            <person name="von Dassow P."/>
            <person name="Yamagishi T."/>
            <person name="Van de Peer Y."/>
            <person name="Wincker P."/>
        </authorList>
    </citation>
    <scope>NUCLEOTIDE SEQUENCE [LARGE SCALE GENOMIC DNA]</scope>
    <source>
        <strain evidence="2">Ec32 / CCAP1310/4</strain>
    </source>
</reference>
<dbReference type="EMBL" id="FN649727">
    <property type="protein sequence ID" value="CBJ25467.1"/>
    <property type="molecule type" value="Genomic_DNA"/>
</dbReference>
<accession>D7FVU7</accession>
<dbReference type="AlphaFoldDB" id="D7FVU7"/>
<proteinExistence type="predicted"/>
<gene>
    <name evidence="1" type="ORF">Esi_0003_0040</name>
</gene>
<dbReference type="EMBL" id="FN648486">
    <property type="protein sequence ID" value="CBJ25467.1"/>
    <property type="molecule type" value="Genomic_DNA"/>
</dbReference>
<evidence type="ECO:0000313" key="1">
    <source>
        <dbReference type="EMBL" id="CBJ25467.1"/>
    </source>
</evidence>
<protein>
    <submittedName>
        <fullName evidence="1">Uncharacterized protein</fullName>
    </submittedName>
</protein>
<dbReference type="Proteomes" id="UP000002630">
    <property type="component" value="Linkage Group LG02"/>
</dbReference>